<feature type="region of interest" description="Disordered" evidence="2">
    <location>
        <begin position="484"/>
        <end position="507"/>
    </location>
</feature>
<dbReference type="Proteomes" id="UP001430306">
    <property type="component" value="Unassembled WGS sequence"/>
</dbReference>
<keyword evidence="4" id="KW-1185">Reference proteome</keyword>
<evidence type="ECO:0000313" key="3">
    <source>
        <dbReference type="EMBL" id="MCC9641383.1"/>
    </source>
</evidence>
<keyword evidence="1" id="KW-0175">Coiled coil</keyword>
<keyword evidence="3" id="KW-0067">ATP-binding</keyword>
<dbReference type="PANTHER" id="PTHR30121">
    <property type="entry name" value="UNCHARACTERIZED PROTEIN YJGR-RELATED"/>
    <property type="match status" value="1"/>
</dbReference>
<dbReference type="PANTHER" id="PTHR30121:SF6">
    <property type="entry name" value="SLR6007 PROTEIN"/>
    <property type="match status" value="1"/>
</dbReference>
<dbReference type="RefSeq" id="WP_230271475.1">
    <property type="nucleotide sequence ID" value="NZ_JAJKFW010000006.1"/>
</dbReference>
<dbReference type="Gene3D" id="3.40.50.300">
    <property type="entry name" value="P-loop containing nucleotide triphosphate hydrolases"/>
    <property type="match status" value="2"/>
</dbReference>
<name>A0ABS8NEW5_9BACT</name>
<keyword evidence="3" id="KW-0547">Nucleotide-binding</keyword>
<protein>
    <submittedName>
        <fullName evidence="3">ATP-binding protein</fullName>
    </submittedName>
</protein>
<comment type="caution">
    <text evidence="3">The sequence shown here is derived from an EMBL/GenBank/DDBJ whole genome shotgun (WGS) entry which is preliminary data.</text>
</comment>
<evidence type="ECO:0000256" key="2">
    <source>
        <dbReference type="SAM" id="MobiDB-lite"/>
    </source>
</evidence>
<feature type="coiled-coil region" evidence="1">
    <location>
        <begin position="737"/>
        <end position="771"/>
    </location>
</feature>
<accession>A0ABS8NEW5</accession>
<evidence type="ECO:0000256" key="1">
    <source>
        <dbReference type="SAM" id="Coils"/>
    </source>
</evidence>
<feature type="coiled-coil region" evidence="1">
    <location>
        <begin position="666"/>
        <end position="700"/>
    </location>
</feature>
<dbReference type="InterPro" id="IPR051162">
    <property type="entry name" value="T4SS_component"/>
</dbReference>
<dbReference type="GO" id="GO:0005524">
    <property type="term" value="F:ATP binding"/>
    <property type="evidence" value="ECO:0007669"/>
    <property type="project" value="UniProtKB-KW"/>
</dbReference>
<organism evidence="3 4">
    <name type="scientific">Rhodopirellula halodulae</name>
    <dbReference type="NCBI Taxonomy" id="2894198"/>
    <lineage>
        <taxon>Bacteria</taxon>
        <taxon>Pseudomonadati</taxon>
        <taxon>Planctomycetota</taxon>
        <taxon>Planctomycetia</taxon>
        <taxon>Pirellulales</taxon>
        <taxon>Pirellulaceae</taxon>
        <taxon>Rhodopirellula</taxon>
    </lineage>
</organism>
<dbReference type="InterPro" id="IPR027417">
    <property type="entry name" value="P-loop_NTPase"/>
</dbReference>
<gene>
    <name evidence="3" type="ORF">LOC71_03785</name>
</gene>
<reference evidence="3" key="1">
    <citation type="submission" date="2021-11" db="EMBL/GenBank/DDBJ databases">
        <title>Genome sequence.</title>
        <authorList>
            <person name="Sun Q."/>
        </authorList>
    </citation>
    <scope>NUCLEOTIDE SEQUENCE</scope>
    <source>
        <strain evidence="3">JC740</strain>
    </source>
</reference>
<evidence type="ECO:0000313" key="4">
    <source>
        <dbReference type="Proteomes" id="UP001430306"/>
    </source>
</evidence>
<sequence length="819" mass="90186">MSSSPSQTSSTPSPEIFEKLATFYLGREYDLAAGKALDDLLLYDAKDLCTHAMCVGMTGSGKTGLCLSLLEEAAIDGIPAICIDPKGDLANLMLSFPDMKPEDFLPWLEQGEATRKGMTLPEFAEKTAETWKNGLASWGQTPDRVAKFKEAADVAIYTPGSNNGIALTVLKSFDAPPEEVISDTDAMRERVTGAASGLLTLLGMEADPLLSREHILISSILDHCWREGRGVSIGDLIGLISSPPITRVGVLDLDTFMPPSERAKLAMTLNNLLASPAFSSWLEGESLSIKNLLYTPEGKPKLSILSIAHLGDQERMFFVTILLNEILAWMRTQSGTSSLRAMLYMDEVAGYFPPVANPPSKPPMLTLLKQARAFGLGVTLATQNPVDLDYKGLSNIGTWFLGRLQTERDKARVLEGLEGAAAQSGKPFNKSEMEQLLASLGSRVFLMNNVHDDAPTVFQTRWAMSFLAGPLARDQIATLMEDRKKQLAEAQTGKQESVAEEHTSPSRPVLPTGIGEAFLVPSRYVSGEGRRVYRAALLGEGSMHFVRSSAGVDQWIDARRILRCGQGVPEDIWESSETLDPDAEWVADPEEGFDFTDLPDELRGASKLKSIQKQLKDYLYRHHPMELYKSPALNAYAPPGVNEVEARLHFQQAAREERDLQTEKLRDKYASKMKSLEGKIRTAEDRIAREEAQYESARMSSILSIGTSILSAFMGRKLASRTNVSKVSTAARGASRAAQQRSDVKRAESALEQLQIDMQELEDELRHEIDQLGQEFDIEKLELETITIPPRKSDLKIGAPVILWTPWQVDSTGEATALF</sequence>
<dbReference type="EMBL" id="JAJKFW010000006">
    <property type="protein sequence ID" value="MCC9641383.1"/>
    <property type="molecule type" value="Genomic_DNA"/>
</dbReference>
<proteinExistence type="predicted"/>
<dbReference type="SUPFAM" id="SSF52540">
    <property type="entry name" value="P-loop containing nucleoside triphosphate hydrolases"/>
    <property type="match status" value="1"/>
</dbReference>